<dbReference type="Proteomes" id="UP000606008">
    <property type="component" value="Unassembled WGS sequence"/>
</dbReference>
<sequence>MKISGFSYIRNGFTYQYPFLAAIQSVLPICDEFIIAVGDSSDGTREAIEALGDSRIRIIDTVWDETMRQNGKIFALQANTALRECTGDWLFHIQADEVIHENDLPTIKQAILAAHDNRSIDGLLFDFLNFYGSYDYLNNTRKQHKKEIRVFRNGINAFAYRDSQGFRRYLSYETYLQGEKGKKLYVQYVPIPVHHYSYVRPPEQMYLKGAFFATFYGHAGTVEEELSTTPKLHDYHNISRVRRFEGSHPAVMNNWIENGNYDFDPAKIHYKLSLKERVVYFIEDRLKYRFGEWKNYKLRK</sequence>
<evidence type="ECO:0000313" key="2">
    <source>
        <dbReference type="Proteomes" id="UP000606008"/>
    </source>
</evidence>
<name>A0ABX0QG96_9BACT</name>
<dbReference type="EMBL" id="WAEL01000004">
    <property type="protein sequence ID" value="NID11191.1"/>
    <property type="molecule type" value="Genomic_DNA"/>
</dbReference>
<evidence type="ECO:0000313" key="1">
    <source>
        <dbReference type="EMBL" id="NID11191.1"/>
    </source>
</evidence>
<dbReference type="Pfam" id="PF13704">
    <property type="entry name" value="Glyco_tranf_2_4"/>
    <property type="match status" value="1"/>
</dbReference>
<reference evidence="1" key="1">
    <citation type="submission" date="2024-05" db="EMBL/GenBank/DDBJ databases">
        <authorList>
            <person name="Jung D.-H."/>
        </authorList>
    </citation>
    <scope>NUCLEOTIDE SEQUENCE</scope>
    <source>
        <strain evidence="1">JA-25</strain>
    </source>
</reference>
<dbReference type="Gene3D" id="3.90.550.10">
    <property type="entry name" value="Spore Coat Polysaccharide Biosynthesis Protein SpsA, Chain A"/>
    <property type="match status" value="1"/>
</dbReference>
<accession>A0ABX0QG96</accession>
<keyword evidence="2" id="KW-1185">Reference proteome</keyword>
<dbReference type="RefSeq" id="WP_166692265.1">
    <property type="nucleotide sequence ID" value="NZ_WAEL01000004.1"/>
</dbReference>
<dbReference type="InterPro" id="IPR029044">
    <property type="entry name" value="Nucleotide-diphossugar_trans"/>
</dbReference>
<organism evidence="1 2">
    <name type="scientific">Fibrivirga algicola</name>
    <dbReference type="NCBI Taxonomy" id="2950420"/>
    <lineage>
        <taxon>Bacteria</taxon>
        <taxon>Pseudomonadati</taxon>
        <taxon>Bacteroidota</taxon>
        <taxon>Cytophagia</taxon>
        <taxon>Cytophagales</taxon>
        <taxon>Spirosomataceae</taxon>
        <taxon>Fibrivirga</taxon>
    </lineage>
</organism>
<proteinExistence type="predicted"/>
<protein>
    <submittedName>
        <fullName evidence="1">Glycosyltransferase</fullName>
    </submittedName>
</protein>
<dbReference type="SUPFAM" id="SSF53448">
    <property type="entry name" value="Nucleotide-diphospho-sugar transferases"/>
    <property type="match status" value="1"/>
</dbReference>
<gene>
    <name evidence="1" type="ORF">F7231_13505</name>
</gene>
<comment type="caution">
    <text evidence="1">The sequence shown here is derived from an EMBL/GenBank/DDBJ whole genome shotgun (WGS) entry which is preliminary data.</text>
</comment>